<dbReference type="EC" id="4.1.1.2" evidence="4 5"/>
<keyword evidence="5" id="KW-0456">Lyase</keyword>
<sequence length="396" mass="43807">MIGKTRQTIIGTIFLTGLMPLQVQAAPYSDETTSLGPQTTQLSSDPKIQQLLKDEEQNIAAEFPYRINLFTQGQIDKNSAGIRIAETANQLQANNSGLLFYYEVVNDAMRVPHWHSNATEIGTVLSGKMRVTIWEGSGNTKTYTVEKNGTWIIPIAKLHSLENVGSEKMKFLVVYDSPIAADRDFLTAWASLPDAVLARAVGLKESDIAGIKNTTVNKLSAFDPAASSIKADTYSVLSNSFITTKPIYQSDLGSITRIDPTVNPHMKAMAIQRTIMKPKVLRIPHWYTSGDVLLFVLKGEAFFTMMDNDGKVYHSVIHPGDLISIPVGNFHSFLNIGNDDLEVYEGFNHVDLINEITLMNGVQHFDVGTIEGATGLSKDLVKKINKDKVESYMMKF</sequence>
<accession>A0A378JCG5</accession>
<keyword evidence="1" id="KW-0479">Metal-binding</keyword>
<dbReference type="SMART" id="SM00835">
    <property type="entry name" value="Cupin_1"/>
    <property type="match status" value="2"/>
</dbReference>
<dbReference type="GO" id="GO:0046564">
    <property type="term" value="F:oxalate decarboxylase activity"/>
    <property type="evidence" value="ECO:0007669"/>
    <property type="project" value="UniProtKB-EC"/>
</dbReference>
<reference evidence="5 7" key="2">
    <citation type="submission" date="2018-06" db="EMBL/GenBank/DDBJ databases">
        <authorList>
            <consortium name="Pathogen Informatics"/>
            <person name="Doyle S."/>
        </authorList>
    </citation>
    <scope>NUCLEOTIDE SEQUENCE [LARGE SCALE GENOMIC DNA]</scope>
    <source>
        <strain evidence="5 7">NCTC12388</strain>
    </source>
</reference>
<evidence type="ECO:0000256" key="1">
    <source>
        <dbReference type="ARBA" id="ARBA00022723"/>
    </source>
</evidence>
<reference evidence="4 6" key="1">
    <citation type="submission" date="2015-11" db="EMBL/GenBank/DDBJ databases">
        <title>Genomic analysis of 38 Legionella species identifies large and diverse effector repertoires.</title>
        <authorList>
            <person name="Burstein D."/>
            <person name="Amaro F."/>
            <person name="Zusman T."/>
            <person name="Lifshitz Z."/>
            <person name="Cohen O."/>
            <person name="Gilbert J.A."/>
            <person name="Pupko T."/>
            <person name="Shuman H.A."/>
            <person name="Segal G."/>
        </authorList>
    </citation>
    <scope>NUCLEOTIDE SEQUENCE [LARGE SCALE GENOMIC DNA]</scope>
    <source>
        <strain evidence="4 6">Lyon 8420412</strain>
    </source>
</reference>
<dbReference type="InterPro" id="IPR011051">
    <property type="entry name" value="RmlC_Cupin_sf"/>
</dbReference>
<evidence type="ECO:0000313" key="6">
    <source>
        <dbReference type="Proteomes" id="UP000054691"/>
    </source>
</evidence>
<gene>
    <name evidence="5" type="primary">oxdC</name>
    <name evidence="4" type="ORF">Lgra_1952</name>
    <name evidence="5" type="ORF">NCTC12388_01657</name>
</gene>
<feature type="domain" description="Cupin type-1" evidence="3">
    <location>
        <begin position="67"/>
        <end position="209"/>
    </location>
</feature>
<dbReference type="Proteomes" id="UP000054691">
    <property type="component" value="Unassembled WGS sequence"/>
</dbReference>
<dbReference type="PANTHER" id="PTHR35848">
    <property type="entry name" value="OXALATE-BINDING PROTEIN"/>
    <property type="match status" value="1"/>
</dbReference>
<dbReference type="Proteomes" id="UP000254476">
    <property type="component" value="Unassembled WGS sequence"/>
</dbReference>
<evidence type="ECO:0000313" key="4">
    <source>
        <dbReference type="EMBL" id="KTD10986.1"/>
    </source>
</evidence>
<dbReference type="SUPFAM" id="SSF51182">
    <property type="entry name" value="RmlC-like cupins"/>
    <property type="match status" value="2"/>
</dbReference>
<evidence type="ECO:0000313" key="5">
    <source>
        <dbReference type="EMBL" id="STX44671.1"/>
    </source>
</evidence>
<evidence type="ECO:0000256" key="2">
    <source>
        <dbReference type="SAM" id="SignalP"/>
    </source>
</evidence>
<dbReference type="EMBL" id="UGOB01000001">
    <property type="protein sequence ID" value="STX44671.1"/>
    <property type="molecule type" value="Genomic_DNA"/>
</dbReference>
<protein>
    <submittedName>
        <fullName evidence="4 5">Oxalate decarboxylase OxdC</fullName>
        <ecNumber evidence="4 5">4.1.1.2</ecNumber>
    </submittedName>
</protein>
<feature type="signal peptide" evidence="2">
    <location>
        <begin position="1"/>
        <end position="25"/>
    </location>
</feature>
<keyword evidence="2" id="KW-0732">Signal</keyword>
<proteinExistence type="predicted"/>
<dbReference type="GO" id="GO:0046872">
    <property type="term" value="F:metal ion binding"/>
    <property type="evidence" value="ECO:0007669"/>
    <property type="project" value="UniProtKB-KW"/>
</dbReference>
<keyword evidence="6" id="KW-1185">Reference proteome</keyword>
<dbReference type="STRING" id="45066.Lgra_1952"/>
<dbReference type="Pfam" id="PF00190">
    <property type="entry name" value="Cupin_1"/>
    <property type="match status" value="2"/>
</dbReference>
<dbReference type="Gene3D" id="2.60.120.10">
    <property type="entry name" value="Jelly Rolls"/>
    <property type="match status" value="2"/>
</dbReference>
<organism evidence="5 7">
    <name type="scientific">Legionella gratiana</name>
    <dbReference type="NCBI Taxonomy" id="45066"/>
    <lineage>
        <taxon>Bacteria</taxon>
        <taxon>Pseudomonadati</taxon>
        <taxon>Pseudomonadota</taxon>
        <taxon>Gammaproteobacteria</taxon>
        <taxon>Legionellales</taxon>
        <taxon>Legionellaceae</taxon>
        <taxon>Legionella</taxon>
    </lineage>
</organism>
<feature type="domain" description="Cupin type-1" evidence="3">
    <location>
        <begin position="239"/>
        <end position="382"/>
    </location>
</feature>
<evidence type="ECO:0000259" key="3">
    <source>
        <dbReference type="SMART" id="SM00835"/>
    </source>
</evidence>
<dbReference type="InterPro" id="IPR051610">
    <property type="entry name" value="GPI/OXD"/>
</dbReference>
<feature type="chain" id="PRO_5016598600" evidence="2">
    <location>
        <begin position="26"/>
        <end position="396"/>
    </location>
</feature>
<dbReference type="OrthoDB" id="1973590at2"/>
<name>A0A378JCG5_9GAMM</name>
<dbReference type="AlphaFoldDB" id="A0A378JCG5"/>
<dbReference type="RefSeq" id="WP_058499065.1">
    <property type="nucleotide sequence ID" value="NZ_CAAAHW010000003.1"/>
</dbReference>
<dbReference type="InterPro" id="IPR006045">
    <property type="entry name" value="Cupin_1"/>
</dbReference>
<dbReference type="InterPro" id="IPR014710">
    <property type="entry name" value="RmlC-like_jellyroll"/>
</dbReference>
<evidence type="ECO:0000313" key="7">
    <source>
        <dbReference type="Proteomes" id="UP000254476"/>
    </source>
</evidence>
<dbReference type="EMBL" id="LNYE01000022">
    <property type="protein sequence ID" value="KTD10986.1"/>
    <property type="molecule type" value="Genomic_DNA"/>
</dbReference>